<feature type="domain" description="Cobalamin adenosyltransferase-like" evidence="11">
    <location>
        <begin position="41"/>
        <end position="164"/>
    </location>
</feature>
<dbReference type="Pfam" id="PF01923">
    <property type="entry name" value="Cob_adeno_trans"/>
    <property type="match status" value="1"/>
</dbReference>
<dbReference type="InterPro" id="IPR016030">
    <property type="entry name" value="CblAdoTrfase-like"/>
</dbReference>
<evidence type="ECO:0000256" key="3">
    <source>
        <dbReference type="ARBA" id="ARBA00022679"/>
    </source>
</evidence>
<gene>
    <name evidence="12" type="primary">Contig6637.g7096</name>
    <name evidence="12" type="ORF">STYLEM_1403</name>
</gene>
<dbReference type="InterPro" id="IPR029499">
    <property type="entry name" value="PduO-typ"/>
</dbReference>
<evidence type="ECO:0000256" key="5">
    <source>
        <dbReference type="ARBA" id="ARBA00022840"/>
    </source>
</evidence>
<dbReference type="GO" id="GO:0009235">
    <property type="term" value="P:cobalamin metabolic process"/>
    <property type="evidence" value="ECO:0007669"/>
    <property type="project" value="UniProtKB-ARBA"/>
</dbReference>
<dbReference type="FunFam" id="1.20.1200.10:FF:000001">
    <property type="entry name" value="Cob(I)yrinic acid a,c-diamide adenosyltransferase"/>
    <property type="match status" value="1"/>
</dbReference>
<evidence type="ECO:0000256" key="2">
    <source>
        <dbReference type="ARBA" id="ARBA00011233"/>
    </source>
</evidence>
<organism evidence="12 13">
    <name type="scientific">Stylonychia lemnae</name>
    <name type="common">Ciliate</name>
    <dbReference type="NCBI Taxonomy" id="5949"/>
    <lineage>
        <taxon>Eukaryota</taxon>
        <taxon>Sar</taxon>
        <taxon>Alveolata</taxon>
        <taxon>Ciliophora</taxon>
        <taxon>Intramacronucleata</taxon>
        <taxon>Spirotrichea</taxon>
        <taxon>Stichotrichia</taxon>
        <taxon>Sporadotrichida</taxon>
        <taxon>Oxytrichidae</taxon>
        <taxon>Stylonychinae</taxon>
        <taxon>Stylonychia</taxon>
    </lineage>
</organism>
<keyword evidence="4 10" id="KW-0547">Nucleotide-binding</keyword>
<keyword evidence="5 10" id="KW-0067">ATP-binding</keyword>
<dbReference type="OMA" id="MAVEYCK"/>
<evidence type="ECO:0000256" key="8">
    <source>
        <dbReference type="ARBA" id="ARBA00071654"/>
    </source>
</evidence>
<comment type="catalytic activity">
    <reaction evidence="6">
        <text>cob(I)alamin-[corrinoid adenosyltransferase] + ATP = apo-[corrinoid adenosyltransferase] + adenosylcob(III)alamin + triphosphate</text>
        <dbReference type="Rhea" id="RHEA:56796"/>
        <dbReference type="Rhea" id="RHEA-COMP:14743"/>
        <dbReference type="Rhea" id="RHEA-COMP:14744"/>
        <dbReference type="ChEBI" id="CHEBI:18036"/>
        <dbReference type="ChEBI" id="CHEBI:18408"/>
        <dbReference type="ChEBI" id="CHEBI:30616"/>
        <dbReference type="ChEBI" id="CHEBI:60488"/>
        <dbReference type="ChEBI" id="CHEBI:83228"/>
    </reaction>
    <physiologicalReaction direction="left-to-right" evidence="6">
        <dbReference type="Rhea" id="RHEA:56797"/>
    </physiologicalReaction>
</comment>
<dbReference type="Proteomes" id="UP000039865">
    <property type="component" value="Unassembled WGS sequence"/>
</dbReference>
<dbReference type="AlphaFoldDB" id="A0A077ZR98"/>
<dbReference type="SUPFAM" id="SSF89028">
    <property type="entry name" value="Cobalamin adenosyltransferase-like"/>
    <property type="match status" value="1"/>
</dbReference>
<keyword evidence="13" id="KW-1185">Reference proteome</keyword>
<dbReference type="EMBL" id="CCKQ01001342">
    <property type="protein sequence ID" value="CDW72443.1"/>
    <property type="molecule type" value="Genomic_DNA"/>
</dbReference>
<name>A0A077ZR98_STYLE</name>
<dbReference type="InParanoid" id="A0A077ZR98"/>
<evidence type="ECO:0000256" key="7">
    <source>
        <dbReference type="ARBA" id="ARBA00056747"/>
    </source>
</evidence>
<evidence type="ECO:0000256" key="10">
    <source>
        <dbReference type="RuleBase" id="RU366026"/>
    </source>
</evidence>
<dbReference type="GO" id="GO:0005524">
    <property type="term" value="F:ATP binding"/>
    <property type="evidence" value="ECO:0007669"/>
    <property type="project" value="UniProtKB-UniRule"/>
</dbReference>
<evidence type="ECO:0000256" key="1">
    <source>
        <dbReference type="ARBA" id="ARBA00007487"/>
    </source>
</evidence>
<dbReference type="Gene3D" id="1.20.1200.10">
    <property type="entry name" value="Cobalamin adenosyltransferase-like"/>
    <property type="match status" value="1"/>
</dbReference>
<dbReference type="InterPro" id="IPR036451">
    <property type="entry name" value="CblAdoTrfase-like_sf"/>
</dbReference>
<reference evidence="12 13" key="1">
    <citation type="submission" date="2014-06" db="EMBL/GenBank/DDBJ databases">
        <authorList>
            <person name="Swart Estienne"/>
        </authorList>
    </citation>
    <scope>NUCLEOTIDE SEQUENCE [LARGE SCALE GENOMIC DNA]</scope>
    <source>
        <strain evidence="12 13">130c</strain>
    </source>
</reference>
<evidence type="ECO:0000256" key="9">
    <source>
        <dbReference type="ARBA" id="ARBA00075216"/>
    </source>
</evidence>
<evidence type="ECO:0000256" key="4">
    <source>
        <dbReference type="ARBA" id="ARBA00022741"/>
    </source>
</evidence>
<dbReference type="GO" id="GO:0008817">
    <property type="term" value="F:corrinoid adenosyltransferase activity"/>
    <property type="evidence" value="ECO:0007669"/>
    <property type="project" value="TreeGrafter"/>
</dbReference>
<proteinExistence type="inferred from homology"/>
<comment type="similarity">
    <text evidence="1 10">Belongs to the Cob(I)alamin adenosyltransferase family.</text>
</comment>
<comment type="subunit">
    <text evidence="2">Homotrimer.</text>
</comment>
<evidence type="ECO:0000256" key="6">
    <source>
        <dbReference type="ARBA" id="ARBA00051988"/>
    </source>
</evidence>
<sequence length="193" mass="22440">MIEYLNAWDLQTNLMLILDQQSKFTINSIKAREYFSGIEDLDKRFAEEVEEIQCRLIDLGSQVATPRKADEIHEKKIIHTAFDPNNVLELEKRIDFMDEKLPPLKNFILPSGGLAASHIHVARTICRRAERNLIPLFQEEQIETHAYQYVNRLSDYLFMLARICAQAEGKGEVIYKKAKKHDDHPAEENKSQQ</sequence>
<accession>A0A077ZR98</accession>
<evidence type="ECO:0000313" key="12">
    <source>
        <dbReference type="EMBL" id="CDW72443.1"/>
    </source>
</evidence>
<dbReference type="PANTHER" id="PTHR12213">
    <property type="entry name" value="CORRINOID ADENOSYLTRANSFERASE"/>
    <property type="match status" value="1"/>
</dbReference>
<dbReference type="NCBIfam" id="TIGR00636">
    <property type="entry name" value="PduO_Nterm"/>
    <property type="match status" value="1"/>
</dbReference>
<evidence type="ECO:0000313" key="13">
    <source>
        <dbReference type="Proteomes" id="UP000039865"/>
    </source>
</evidence>
<dbReference type="PANTHER" id="PTHR12213:SF0">
    <property type="entry name" value="CORRINOID ADENOSYLTRANSFERASE MMAB"/>
    <property type="match status" value="1"/>
</dbReference>
<protein>
    <recommendedName>
        <fullName evidence="8">Corrinoid adenosyltransferase MMAB</fullName>
    </recommendedName>
    <alternativeName>
        <fullName evidence="9">ATP:co(I)rrinoid adenosyltransferase MMAB</fullName>
    </alternativeName>
</protein>
<evidence type="ECO:0000259" key="11">
    <source>
        <dbReference type="Pfam" id="PF01923"/>
    </source>
</evidence>
<keyword evidence="3 10" id="KW-0808">Transferase</keyword>
<comment type="function">
    <text evidence="7">Converts cob(I)alamin to adenosylcobalamin (adenosylcob(III)alamin), a coenzyme for methylmalonyl-CoA mutase, therefore participates in the final step of the vitamin B12 conversion. Generates adenosylcobalamin (AdoCbl) and directly delivers the cofactor to MUT in a transfer that is stimulated by ATP-binding to MMAB and gated by MMAA.</text>
</comment>
<dbReference type="OrthoDB" id="443628at2759"/>